<keyword evidence="1" id="KW-1133">Transmembrane helix</keyword>
<dbReference type="Proteomes" id="UP000824124">
    <property type="component" value="Unassembled WGS sequence"/>
</dbReference>
<keyword evidence="1" id="KW-0812">Transmembrane</keyword>
<reference evidence="2" key="2">
    <citation type="journal article" date="2021" name="PeerJ">
        <title>Extensive microbial diversity within the chicken gut microbiome revealed by metagenomics and culture.</title>
        <authorList>
            <person name="Gilroy R."/>
            <person name="Ravi A."/>
            <person name="Getino M."/>
            <person name="Pursley I."/>
            <person name="Horton D.L."/>
            <person name="Alikhan N.F."/>
            <person name="Baker D."/>
            <person name="Gharbi K."/>
            <person name="Hall N."/>
            <person name="Watson M."/>
            <person name="Adriaenssens E.M."/>
            <person name="Foster-Nyarko E."/>
            <person name="Jarju S."/>
            <person name="Secka A."/>
            <person name="Antonio M."/>
            <person name="Oren A."/>
            <person name="Chaudhuri R.R."/>
            <person name="La Ragione R."/>
            <person name="Hildebrand F."/>
            <person name="Pallen M.J."/>
        </authorList>
    </citation>
    <scope>NUCLEOTIDE SEQUENCE</scope>
    <source>
        <strain evidence="2">2830</strain>
    </source>
</reference>
<dbReference type="InterPro" id="IPR014202">
    <property type="entry name" value="Spore_II_R"/>
</dbReference>
<evidence type="ECO:0000256" key="1">
    <source>
        <dbReference type="SAM" id="Phobius"/>
    </source>
</evidence>
<keyword evidence="1" id="KW-0472">Membrane</keyword>
<name>A0A9D1KXW2_9FIRM</name>
<dbReference type="NCBIfam" id="TIGR02837">
    <property type="entry name" value="spore_II_R"/>
    <property type="match status" value="1"/>
</dbReference>
<sequence>MLDYHESKYPSQTFVCDELGNVPGEQRFRRGNNYKLDLTGALHLPKKQRSFHLDWRFLLLALAVGAALSVFSFWPYQAGAAALPFRLHIIANSDSASDQAVKLQVRDAVVEYLTPLLADVETQAEAEVIVTRELPQLESLAAGITGDFGYGAVGEIGTFSFPAKRYGHIVMPAGDYQALRLVLGEGAGHNWWCVLFPPLCFVDECGQVSARDAAAVDDLLAGDRVVRLKICEVFSEVQ</sequence>
<reference evidence="2" key="1">
    <citation type="submission" date="2020-10" db="EMBL/GenBank/DDBJ databases">
        <authorList>
            <person name="Gilroy R."/>
        </authorList>
    </citation>
    <scope>NUCLEOTIDE SEQUENCE</scope>
    <source>
        <strain evidence="2">2830</strain>
    </source>
</reference>
<evidence type="ECO:0000313" key="2">
    <source>
        <dbReference type="EMBL" id="HIU09689.1"/>
    </source>
</evidence>
<accession>A0A9D1KXW2</accession>
<feature type="transmembrane region" description="Helical" evidence="1">
    <location>
        <begin position="57"/>
        <end position="76"/>
    </location>
</feature>
<protein>
    <submittedName>
        <fullName evidence="2">Stage II sporulation protein R</fullName>
    </submittedName>
</protein>
<evidence type="ECO:0000313" key="3">
    <source>
        <dbReference type="Proteomes" id="UP000824124"/>
    </source>
</evidence>
<dbReference type="Pfam" id="PF09551">
    <property type="entry name" value="Spore_II_R"/>
    <property type="match status" value="1"/>
</dbReference>
<proteinExistence type="predicted"/>
<dbReference type="EMBL" id="DVMH01000003">
    <property type="protein sequence ID" value="HIU09689.1"/>
    <property type="molecule type" value="Genomic_DNA"/>
</dbReference>
<dbReference type="AlphaFoldDB" id="A0A9D1KXW2"/>
<organism evidence="2 3">
    <name type="scientific">Candidatus Avidehalobacter gallistercoris</name>
    <dbReference type="NCBI Taxonomy" id="2840694"/>
    <lineage>
        <taxon>Bacteria</taxon>
        <taxon>Bacillati</taxon>
        <taxon>Bacillota</taxon>
        <taxon>Clostridia</taxon>
        <taxon>Eubacteriales</taxon>
        <taxon>Peptococcaceae</taxon>
        <taxon>Peptococcaceae incertae sedis</taxon>
        <taxon>Candidatus Avidehalobacter</taxon>
    </lineage>
</organism>
<gene>
    <name evidence="2" type="primary">spoIIR</name>
    <name evidence="2" type="ORF">IAB00_00315</name>
</gene>
<comment type="caution">
    <text evidence="2">The sequence shown here is derived from an EMBL/GenBank/DDBJ whole genome shotgun (WGS) entry which is preliminary data.</text>
</comment>